<evidence type="ECO:0000313" key="3">
    <source>
        <dbReference type="EMBL" id="GGR84277.1"/>
    </source>
</evidence>
<dbReference type="NCBIfam" id="TIGR01353">
    <property type="entry name" value="dGTP_triPase"/>
    <property type="match status" value="1"/>
</dbReference>
<evidence type="ECO:0000259" key="2">
    <source>
        <dbReference type="PROSITE" id="PS51831"/>
    </source>
</evidence>
<dbReference type="Gene3D" id="1.10.3210.10">
    <property type="entry name" value="Hypothetical protein af1432"/>
    <property type="match status" value="1"/>
</dbReference>
<dbReference type="SUPFAM" id="SSF109604">
    <property type="entry name" value="HD-domain/PDEase-like"/>
    <property type="match status" value="1"/>
</dbReference>
<dbReference type="EMBL" id="BMQN01000001">
    <property type="protein sequence ID" value="GGR84277.1"/>
    <property type="molecule type" value="Genomic_DNA"/>
</dbReference>
<dbReference type="PANTHER" id="PTHR11373:SF32">
    <property type="entry name" value="DEOXYGUANOSINETRIPHOSPHATE TRIPHOSPHOHYDROLASE"/>
    <property type="match status" value="1"/>
</dbReference>
<evidence type="ECO:0000256" key="1">
    <source>
        <dbReference type="ARBA" id="ARBA00022801"/>
    </source>
</evidence>
<dbReference type="InterPro" id="IPR026875">
    <property type="entry name" value="PHydrolase_assoc_dom"/>
</dbReference>
<keyword evidence="4" id="KW-1185">Reference proteome</keyword>
<gene>
    <name evidence="3" type="ORF">GCM10008960_09140</name>
</gene>
<accession>A0ABQ2RZQ7</accession>
<dbReference type="InterPro" id="IPR006261">
    <property type="entry name" value="dGTPase"/>
</dbReference>
<comment type="caution">
    <text evidence="3">The sequence shown here is derived from an EMBL/GenBank/DDBJ whole genome shotgun (WGS) entry which is preliminary data.</text>
</comment>
<dbReference type="PROSITE" id="PS51831">
    <property type="entry name" value="HD"/>
    <property type="match status" value="1"/>
</dbReference>
<feature type="domain" description="HD" evidence="2">
    <location>
        <begin position="41"/>
        <end position="209"/>
    </location>
</feature>
<dbReference type="SMART" id="SM00471">
    <property type="entry name" value="HDc"/>
    <property type="match status" value="1"/>
</dbReference>
<dbReference type="Pfam" id="PF01966">
    <property type="entry name" value="HD"/>
    <property type="match status" value="1"/>
</dbReference>
<dbReference type="Proteomes" id="UP000644548">
    <property type="component" value="Unassembled WGS sequence"/>
</dbReference>
<protein>
    <submittedName>
        <fullName evidence="3">Deoxyguanosinetriphosphate triphosphohydrolase-like protein</fullName>
    </submittedName>
</protein>
<proteinExistence type="predicted"/>
<dbReference type="InterPro" id="IPR003607">
    <property type="entry name" value="HD/PDEase_dom"/>
</dbReference>
<name>A0ABQ2RZQ7_9DEIO</name>
<dbReference type="InterPro" id="IPR006674">
    <property type="entry name" value="HD_domain"/>
</dbReference>
<organism evidence="3 4">
    <name type="scientific">Deinococcus sedimenti</name>
    <dbReference type="NCBI Taxonomy" id="1867090"/>
    <lineage>
        <taxon>Bacteria</taxon>
        <taxon>Thermotogati</taxon>
        <taxon>Deinococcota</taxon>
        <taxon>Deinococci</taxon>
        <taxon>Deinococcales</taxon>
        <taxon>Deinococcaceae</taxon>
        <taxon>Deinococcus</taxon>
    </lineage>
</organism>
<dbReference type="CDD" id="cd00077">
    <property type="entry name" value="HDc"/>
    <property type="match status" value="1"/>
</dbReference>
<reference evidence="4" key="1">
    <citation type="journal article" date="2019" name="Int. J. Syst. Evol. Microbiol.">
        <title>The Global Catalogue of Microorganisms (GCM) 10K type strain sequencing project: providing services to taxonomists for standard genome sequencing and annotation.</title>
        <authorList>
            <consortium name="The Broad Institute Genomics Platform"/>
            <consortium name="The Broad Institute Genome Sequencing Center for Infectious Disease"/>
            <person name="Wu L."/>
            <person name="Ma J."/>
        </authorList>
    </citation>
    <scope>NUCLEOTIDE SEQUENCE [LARGE SCALE GENOMIC DNA]</scope>
    <source>
        <strain evidence="4">JCM 31405</strain>
    </source>
</reference>
<dbReference type="Pfam" id="PF13286">
    <property type="entry name" value="HD_assoc"/>
    <property type="match status" value="1"/>
</dbReference>
<dbReference type="InterPro" id="IPR050135">
    <property type="entry name" value="dGTPase-like"/>
</dbReference>
<dbReference type="RefSeq" id="WP_189071914.1">
    <property type="nucleotide sequence ID" value="NZ_BMQN01000001.1"/>
</dbReference>
<dbReference type="PANTHER" id="PTHR11373">
    <property type="entry name" value="DEOXYNUCLEOSIDE TRIPHOSPHATE TRIPHOSPHOHYDROLASE"/>
    <property type="match status" value="1"/>
</dbReference>
<evidence type="ECO:0000313" key="4">
    <source>
        <dbReference type="Proteomes" id="UP000644548"/>
    </source>
</evidence>
<sequence>MNDPRTPEQHDRDRVLHTDEFRRLAGITQVITPTGHSFHNRLTHSLEVAQIARRLSENLAAQAPEKHRGAINPDVVETAALIHDLGHPPFGHVGEEMLDALGQAAGLEDGFEGNAQSFRIATRIAVHKASYLGLGLTRATLNASLKYPNLRGPKPPQGRDDKRAKKLYKKFGAYTDDAEAFAFARELSADDSPSIEAQIMDYADDIAYSMHDLVDFYRAGIIPIADLVDNLNQFFDAHKEHFLPSEYEHKEDEALEIVRRIFDMMPRSMFRGDHEAKARLRDFMSAHITAYSQLSIDWNQPTPQLIISAEHRLELAFLKRIIWEYVILRQQLASQQAGHRRIITVLFDTYLDAVEQAAKKGSHSLIPPGFAHEACLGESPAEGVPHHPAHVRLAIDIVSSLSDAQAQAIYLRVTGINPGQITDNIFY</sequence>
<keyword evidence="1" id="KW-0378">Hydrolase</keyword>